<feature type="region of interest" description="Disordered" evidence="4">
    <location>
        <begin position="133"/>
        <end position="185"/>
    </location>
</feature>
<dbReference type="Gene3D" id="3.40.50.1240">
    <property type="entry name" value="Phosphoglycerate mutase-like"/>
    <property type="match status" value="1"/>
</dbReference>
<evidence type="ECO:0000256" key="3">
    <source>
        <dbReference type="PIRSR" id="PIRSR613078-2"/>
    </source>
</evidence>
<dbReference type="GO" id="GO:0004523">
    <property type="term" value="F:RNA-DNA hybrid ribonuclease activity"/>
    <property type="evidence" value="ECO:0007669"/>
    <property type="project" value="InterPro"/>
</dbReference>
<dbReference type="Pfam" id="PF13456">
    <property type="entry name" value="RVT_3"/>
    <property type="match status" value="1"/>
</dbReference>
<evidence type="ECO:0000256" key="2">
    <source>
        <dbReference type="PIRSR" id="PIRSR613078-1"/>
    </source>
</evidence>
<evidence type="ECO:0000256" key="4">
    <source>
        <dbReference type="SAM" id="MobiDB-lite"/>
    </source>
</evidence>
<feature type="active site" description="Proton donor/acceptor; for phosphatase activity" evidence="1">
    <location>
        <position position="276"/>
    </location>
</feature>
<feature type="binding site" evidence="3">
    <location>
        <position position="252"/>
    </location>
    <ligand>
        <name>substrate</name>
    </ligand>
</feature>
<dbReference type="SMART" id="SM00855">
    <property type="entry name" value="PGAM"/>
    <property type="match status" value="1"/>
</dbReference>
<dbReference type="Proteomes" id="UP000037982">
    <property type="component" value="Unassembled WGS sequence"/>
</dbReference>
<evidence type="ECO:0000313" key="7">
    <source>
        <dbReference type="Proteomes" id="UP000037982"/>
    </source>
</evidence>
<feature type="region of interest" description="Disordered" evidence="4">
    <location>
        <begin position="205"/>
        <end position="227"/>
    </location>
</feature>
<protein>
    <submittedName>
        <fullName evidence="6">Acid phosphatase</fullName>
    </submittedName>
</protein>
<dbReference type="CDD" id="cd09279">
    <property type="entry name" value="RNase_HI_like"/>
    <property type="match status" value="1"/>
</dbReference>
<dbReference type="GO" id="GO:0003676">
    <property type="term" value="F:nucleic acid binding"/>
    <property type="evidence" value="ECO:0007669"/>
    <property type="project" value="InterPro"/>
</dbReference>
<dbReference type="EMBL" id="LGKG01000139">
    <property type="protein sequence ID" value="KPC62446.1"/>
    <property type="molecule type" value="Genomic_DNA"/>
</dbReference>
<dbReference type="PANTHER" id="PTHR48100">
    <property type="entry name" value="BROAD-SPECIFICITY PHOSPHATASE YOR283W-RELATED"/>
    <property type="match status" value="1"/>
</dbReference>
<dbReference type="InterPro" id="IPR002156">
    <property type="entry name" value="RNaseH_domain"/>
</dbReference>
<proteinExistence type="predicted"/>
<evidence type="ECO:0000259" key="5">
    <source>
        <dbReference type="PROSITE" id="PS50879"/>
    </source>
</evidence>
<gene>
    <name evidence="6" type="ORF">ADL29_19120</name>
</gene>
<keyword evidence="7" id="KW-1185">Reference proteome</keyword>
<sequence>MARTFIVEADGGSRGNPGPAGYGAVVLDPASGEALAEAAEYIGTATNNVAEYKGLVAGLRAAHALDPEATVRVRMDSKLVVEQMSGRWKIKHPDMKPLAAEAAKVFPPGRVTYEWIPREKNKHADRLANEAMDAGKSGKQWEPGGSRAALAAGASGEPARSAAARAADEAAEAAEASSQTRGWGAPDLGAPATFVLLRHGETALTPQKRFSGSGGGSDPELSAAGRRQAEATAAALAARGTIQAVVSSPLRRCRETAQTVADRLGLEVRIEDGLREADFGAWEGLTFAEARERYPEDLDAWLASAKAAPTGGGESFATVARRVAVARDKLVARYAGKTVLLVTHVTPIKTLVRLALGAPPEALFRMELSAASLSAVAYYADGNASLRLLNETAHLR</sequence>
<dbReference type="GO" id="GO:0016791">
    <property type="term" value="F:phosphatase activity"/>
    <property type="evidence" value="ECO:0007669"/>
    <property type="project" value="TreeGrafter"/>
</dbReference>
<dbReference type="PANTHER" id="PTHR48100:SF62">
    <property type="entry name" value="GLUCOSYL-3-PHOSPHOGLYCERATE PHOSPHATASE"/>
    <property type="match status" value="1"/>
</dbReference>
<reference evidence="7" key="1">
    <citation type="submission" date="2015-07" db="EMBL/GenBank/DDBJ databases">
        <authorList>
            <person name="Ju K.-S."/>
            <person name="Doroghazi J.R."/>
            <person name="Metcalf W.W."/>
        </authorList>
    </citation>
    <scope>NUCLEOTIDE SEQUENCE [LARGE SCALE GENOMIC DNA]</scope>
    <source>
        <strain evidence="7">NRRL ISP-5002</strain>
    </source>
</reference>
<dbReference type="GO" id="GO:0005737">
    <property type="term" value="C:cytoplasm"/>
    <property type="evidence" value="ECO:0007669"/>
    <property type="project" value="TreeGrafter"/>
</dbReference>
<dbReference type="SUPFAM" id="SSF53098">
    <property type="entry name" value="Ribonuclease H-like"/>
    <property type="match status" value="1"/>
</dbReference>
<dbReference type="InterPro" id="IPR013078">
    <property type="entry name" value="His_Pase_superF_clade-1"/>
</dbReference>
<accession>A0A0N0XUH7</accession>
<dbReference type="InterPro" id="IPR036397">
    <property type="entry name" value="RNaseH_sf"/>
</dbReference>
<dbReference type="Gene3D" id="3.30.420.10">
    <property type="entry name" value="Ribonuclease H-like superfamily/Ribonuclease H"/>
    <property type="match status" value="1"/>
</dbReference>
<dbReference type="CDD" id="cd07067">
    <property type="entry name" value="HP_PGM_like"/>
    <property type="match status" value="1"/>
</dbReference>
<dbReference type="SUPFAM" id="SSF53254">
    <property type="entry name" value="Phosphoglycerate mutase-like"/>
    <property type="match status" value="1"/>
</dbReference>
<comment type="caution">
    <text evidence="6">The sequence shown here is derived from an EMBL/GenBank/DDBJ whole genome shotgun (WGS) entry which is preliminary data.</text>
</comment>
<feature type="domain" description="RNase H type-1" evidence="5">
    <location>
        <begin position="1"/>
        <end position="140"/>
    </location>
</feature>
<feature type="compositionally biased region" description="Low complexity" evidence="4">
    <location>
        <begin position="143"/>
        <end position="165"/>
    </location>
</feature>
<dbReference type="PIRSF" id="PIRSF036922">
    <property type="entry name" value="RNaseH_PGAM"/>
    <property type="match status" value="1"/>
</dbReference>
<organism evidence="6 7">
    <name type="scientific">Streptomyces chattanoogensis</name>
    <dbReference type="NCBI Taxonomy" id="66876"/>
    <lineage>
        <taxon>Bacteria</taxon>
        <taxon>Bacillati</taxon>
        <taxon>Actinomycetota</taxon>
        <taxon>Actinomycetes</taxon>
        <taxon>Kitasatosporales</taxon>
        <taxon>Streptomycetaceae</taxon>
        <taxon>Streptomyces</taxon>
    </lineage>
</organism>
<dbReference type="NCBIfam" id="NF005567">
    <property type="entry name" value="PRK07238.1"/>
    <property type="match status" value="1"/>
</dbReference>
<name>A0A0N0XUH7_9ACTN</name>
<feature type="active site" description="Proton donor/acceptor" evidence="2">
    <location>
        <position position="276"/>
    </location>
</feature>
<evidence type="ECO:0000256" key="1">
    <source>
        <dbReference type="PIRSR" id="PIRSR036922-1"/>
    </source>
</evidence>
<dbReference type="Pfam" id="PF00300">
    <property type="entry name" value="His_Phos_1"/>
    <property type="match status" value="1"/>
</dbReference>
<dbReference type="RefSeq" id="WP_046928275.1">
    <property type="nucleotide sequence ID" value="NZ_JBIAXE010000003.1"/>
</dbReference>
<evidence type="ECO:0000313" key="6">
    <source>
        <dbReference type="EMBL" id="KPC62446.1"/>
    </source>
</evidence>
<feature type="active site" description="Tele-phosphohistidine intermediate" evidence="1">
    <location>
        <position position="199"/>
    </location>
</feature>
<dbReference type="PROSITE" id="PS50879">
    <property type="entry name" value="RNASE_H_1"/>
    <property type="match status" value="1"/>
</dbReference>
<dbReference type="AlphaFoldDB" id="A0A0N0XUH7"/>
<dbReference type="InterPro" id="IPR029033">
    <property type="entry name" value="His_PPase_superfam"/>
</dbReference>
<dbReference type="InterPro" id="IPR014636">
    <property type="entry name" value="RNaseH/PGlycerate_mutase"/>
</dbReference>
<dbReference type="InterPro" id="IPR012337">
    <property type="entry name" value="RNaseH-like_sf"/>
</dbReference>
<dbReference type="InterPro" id="IPR050275">
    <property type="entry name" value="PGM_Phosphatase"/>
</dbReference>
<dbReference type="PATRIC" id="fig|66876.3.peg.4208"/>